<feature type="domain" description="Globin-sensor" evidence="1">
    <location>
        <begin position="9"/>
        <end position="144"/>
    </location>
</feature>
<dbReference type="GO" id="GO:0019825">
    <property type="term" value="F:oxygen binding"/>
    <property type="evidence" value="ECO:0007669"/>
    <property type="project" value="InterPro"/>
</dbReference>
<dbReference type="RefSeq" id="WP_119631882.1">
    <property type="nucleotide sequence ID" value="NZ_AP017928.1"/>
</dbReference>
<evidence type="ECO:0000259" key="1">
    <source>
        <dbReference type="Pfam" id="PF11563"/>
    </source>
</evidence>
<evidence type="ECO:0000313" key="2">
    <source>
        <dbReference type="EMBL" id="BBA36762.1"/>
    </source>
</evidence>
<reference evidence="2 3" key="1">
    <citation type="submission" date="2016-12" db="EMBL/GenBank/DDBJ databases">
        <title>Genome sequencing of Methylocaldum marinum.</title>
        <authorList>
            <person name="Takeuchi M."/>
            <person name="Kamagata Y."/>
            <person name="Hiraoka S."/>
            <person name="Oshima K."/>
            <person name="Hattori M."/>
            <person name="Iwasaki W."/>
        </authorList>
    </citation>
    <scope>NUCLEOTIDE SEQUENCE [LARGE SCALE GENOMIC DNA]</scope>
    <source>
        <strain evidence="2 3">S8</strain>
    </source>
</reference>
<dbReference type="SUPFAM" id="SSF46458">
    <property type="entry name" value="Globin-like"/>
    <property type="match status" value="1"/>
</dbReference>
<evidence type="ECO:0000313" key="3">
    <source>
        <dbReference type="Proteomes" id="UP000266313"/>
    </source>
</evidence>
<keyword evidence="3" id="KW-1185">Reference proteome</keyword>
<dbReference type="Gene3D" id="1.10.490.10">
    <property type="entry name" value="Globins"/>
    <property type="match status" value="1"/>
</dbReference>
<dbReference type="CDD" id="cd01068">
    <property type="entry name" value="globin_sensor"/>
    <property type="match status" value="1"/>
</dbReference>
<accession>A0A250KYU4</accession>
<gene>
    <name evidence="2" type="ORF">sS8_4839</name>
</gene>
<dbReference type="InterPro" id="IPR009050">
    <property type="entry name" value="Globin-like_sf"/>
</dbReference>
<dbReference type="KEGG" id="mmai:sS8_4839"/>
<name>A0A250KYU4_9GAMM</name>
<dbReference type="Proteomes" id="UP000266313">
    <property type="component" value="Chromosome"/>
</dbReference>
<dbReference type="AlphaFoldDB" id="A0A250KYU4"/>
<organism evidence="2 3">
    <name type="scientific">Methylocaldum marinum</name>
    <dbReference type="NCBI Taxonomy" id="1432792"/>
    <lineage>
        <taxon>Bacteria</taxon>
        <taxon>Pseudomonadati</taxon>
        <taxon>Pseudomonadota</taxon>
        <taxon>Gammaproteobacteria</taxon>
        <taxon>Methylococcales</taxon>
        <taxon>Methylococcaceae</taxon>
        <taxon>Methylocaldum</taxon>
    </lineage>
</organism>
<dbReference type="EMBL" id="AP017928">
    <property type="protein sequence ID" value="BBA36762.1"/>
    <property type="molecule type" value="Genomic_DNA"/>
</dbReference>
<dbReference type="InterPro" id="IPR044398">
    <property type="entry name" value="Globin-sensor_dom"/>
</dbReference>
<dbReference type="OrthoDB" id="6088008at2"/>
<dbReference type="InterPro" id="IPR012292">
    <property type="entry name" value="Globin/Proto"/>
</dbReference>
<protein>
    <recommendedName>
        <fullName evidence="1">Globin-sensor domain-containing protein</fullName>
    </recommendedName>
</protein>
<proteinExistence type="predicted"/>
<dbReference type="Pfam" id="PF11563">
    <property type="entry name" value="Protoglobin"/>
    <property type="match status" value="1"/>
</dbReference>
<dbReference type="GO" id="GO:0020037">
    <property type="term" value="F:heme binding"/>
    <property type="evidence" value="ECO:0007669"/>
    <property type="project" value="InterPro"/>
</dbReference>
<dbReference type="InterPro" id="IPR039379">
    <property type="entry name" value="Protoglobin_sensor_dom"/>
</dbReference>
<sequence length="187" mass="20940">MSNDFDKLTRYAKSFSGLTPEREALLVEVGTQIKPKLAGITEDFYQQLLSIPEASAFLEGRVESLKKTHTRWMEGLFTGPFDKNYTEQMYKVGDVHVKVRLPVEFMAGAMTLINNRLIALIVETYGDDNRHCAEILAAVSAVTGMTLLVMQQSYQAASLAEELEKFLKISGMSRALFTNLATAYKDK</sequence>